<feature type="compositionally biased region" description="Basic and acidic residues" evidence="1">
    <location>
        <begin position="174"/>
        <end position="183"/>
    </location>
</feature>
<feature type="region of interest" description="Disordered" evidence="1">
    <location>
        <begin position="146"/>
        <end position="232"/>
    </location>
</feature>
<name>A0A0N0U3X9_9HYME</name>
<dbReference type="AlphaFoldDB" id="A0A0N0U3X9"/>
<feature type="region of interest" description="Disordered" evidence="1">
    <location>
        <begin position="479"/>
        <end position="505"/>
    </location>
</feature>
<dbReference type="EMBL" id="KQ435859">
    <property type="protein sequence ID" value="KOX70501.1"/>
    <property type="molecule type" value="Genomic_DNA"/>
</dbReference>
<evidence type="ECO:0000313" key="2">
    <source>
        <dbReference type="EMBL" id="KOX70501.1"/>
    </source>
</evidence>
<feature type="compositionally biased region" description="Low complexity" evidence="1">
    <location>
        <begin position="187"/>
        <end position="208"/>
    </location>
</feature>
<feature type="region of interest" description="Disordered" evidence="1">
    <location>
        <begin position="451"/>
        <end position="470"/>
    </location>
</feature>
<gene>
    <name evidence="2" type="ORF">WN51_02557</name>
</gene>
<organism evidence="2 3">
    <name type="scientific">Melipona quadrifasciata</name>
    <dbReference type="NCBI Taxonomy" id="166423"/>
    <lineage>
        <taxon>Eukaryota</taxon>
        <taxon>Metazoa</taxon>
        <taxon>Ecdysozoa</taxon>
        <taxon>Arthropoda</taxon>
        <taxon>Hexapoda</taxon>
        <taxon>Insecta</taxon>
        <taxon>Pterygota</taxon>
        <taxon>Neoptera</taxon>
        <taxon>Endopterygota</taxon>
        <taxon>Hymenoptera</taxon>
        <taxon>Apocrita</taxon>
        <taxon>Aculeata</taxon>
        <taxon>Apoidea</taxon>
        <taxon>Anthophila</taxon>
        <taxon>Apidae</taxon>
        <taxon>Melipona</taxon>
    </lineage>
</organism>
<keyword evidence="3" id="KW-1185">Reference proteome</keyword>
<sequence length="806" mass="91274">MRLCQLMYVGEVELAGDLLEIAYLLLYDRISTRVPTPCRAPQTDAVQRAREVEELLREIEHSAIRNIDRADLRELHELLVQPHMRLLLYSHFDFVMNHPATRDPLGSRSPGCCYHSWNPQVYPPCRVCQRPVLTLQQCTVRHPASYVRPSYPEPGLHEERPRRQRSAETPSPRRHVDIVDRRPPSNPYYHTHPPPSSSSGHHLSKSVSAARLGSPGGSLGQRSPGIRVQKPPAFETPHRWIGEETKKSLPTHVYKYYLAHTKEYRRQNIKDRAGKCHRDDCCSLIPFCSVNTSRGVKKLRTFIFLNENNEWLKDLKIIEEKERKFSEGHERSENNRAGATRSHVAAGMVTRWRSGPELDSLYEMEMDPYAVGWPAQGHGVGSVTGGVAAGGSSGGGVSDGANTIPRCWSRPCRSTDPSPMRPIEHSMRSTEAMRSMESMRSIDSVIRQPSADPMRASVDHHQSSRSLQEAMGRPIEQQIRTEQPRSAVEHPATSSSMSSTPMRGGGGIEHHAMRAIEHPCRLKDHASYIHDHHFGRMHDHGCRSVEHVSRMLEHRLHEQHPGRQPIEQTPCRPIEPHPPVRPPPVNYSCRPLDHAPGRPIPMDCVIYGPHSHPPPRLPTESPFRVNCPVHSPFRYRFPNGAVDYHSQHQLSHFSRKYTMRFAISKTKKSNLLSSAIRTAGRTGSEKIQELNGRKVSSHVWNIGGGWKRIFLHRMHLFPTAKCARSKYQIPSKKVSSHAGPTSNVTLIQTVSELRNPIAVLFEIHRNCFVQNDTQLYIKCDAMLVQLASRAESSGSDGITWYVERGM</sequence>
<feature type="region of interest" description="Disordered" evidence="1">
    <location>
        <begin position="408"/>
        <end position="427"/>
    </location>
</feature>
<evidence type="ECO:0000313" key="3">
    <source>
        <dbReference type="Proteomes" id="UP000053105"/>
    </source>
</evidence>
<evidence type="ECO:0000256" key="1">
    <source>
        <dbReference type="SAM" id="MobiDB-lite"/>
    </source>
</evidence>
<reference evidence="2 3" key="1">
    <citation type="submission" date="2015-07" db="EMBL/GenBank/DDBJ databases">
        <title>The genome of Melipona quadrifasciata.</title>
        <authorList>
            <person name="Pan H."/>
            <person name="Kapheim K."/>
        </authorList>
    </citation>
    <scope>NUCLEOTIDE SEQUENCE [LARGE SCALE GENOMIC DNA]</scope>
    <source>
        <strain evidence="2">0111107301</strain>
        <tissue evidence="2">Whole body</tissue>
    </source>
</reference>
<feature type="region of interest" description="Disordered" evidence="1">
    <location>
        <begin position="557"/>
        <end position="579"/>
    </location>
</feature>
<feature type="compositionally biased region" description="Low complexity" evidence="1">
    <location>
        <begin position="493"/>
        <end position="502"/>
    </location>
</feature>
<proteinExistence type="predicted"/>
<protein>
    <submittedName>
        <fullName evidence="2">Uncharacterized protein</fullName>
    </submittedName>
</protein>
<accession>A0A0N0U3X9</accession>
<dbReference type="Gene3D" id="1.10.287.650">
    <property type="entry name" value="L27 domain"/>
    <property type="match status" value="1"/>
</dbReference>
<dbReference type="OrthoDB" id="7633491at2759"/>
<dbReference type="Proteomes" id="UP000053105">
    <property type="component" value="Unassembled WGS sequence"/>
</dbReference>